<dbReference type="SUPFAM" id="SSF56349">
    <property type="entry name" value="DNA breaking-rejoining enzymes"/>
    <property type="match status" value="1"/>
</dbReference>
<evidence type="ECO:0000256" key="2">
    <source>
        <dbReference type="ARBA" id="ARBA00023125"/>
    </source>
</evidence>
<dbReference type="Gene3D" id="1.10.443.10">
    <property type="entry name" value="Intergrase catalytic core"/>
    <property type="match status" value="1"/>
</dbReference>
<accession>A0A4Q5A542</accession>
<dbReference type="Pfam" id="PF00589">
    <property type="entry name" value="Phage_integrase"/>
    <property type="match status" value="1"/>
</dbReference>
<dbReference type="CDD" id="cd01189">
    <property type="entry name" value="INT_ICEBs1_C_like"/>
    <property type="match status" value="1"/>
</dbReference>
<evidence type="ECO:0000259" key="5">
    <source>
        <dbReference type="PROSITE" id="PS51898"/>
    </source>
</evidence>
<evidence type="ECO:0000256" key="4">
    <source>
        <dbReference type="SAM" id="Coils"/>
    </source>
</evidence>
<evidence type="ECO:0000256" key="1">
    <source>
        <dbReference type="ARBA" id="ARBA00008857"/>
    </source>
</evidence>
<sequence>MARTAGTWGSIEKCGKKYRGTYAYPVKGTSHKRIKGPVFDTKGEAYAWLEQEHILVREQEQGIRRWIPPKERKLQQQQELLRQNITLAEYAKKWLANYHTKAGTEPAEAYKRKLREYQRWLKQTCPFWNSLIINITEAEVTRWRNHADIPAHPKNKAWFQLKQIMEQAKNEGIIQQNPVIGTAPKMPRSKQAEIPEATAEQLHIIYENMPSPYNETIWLGAIMGMRIGEVCALRVGDIDFERSVIHIQHSVGKSAGDRGPRVLKDPKNEASKADKYMPPQIAQQLRPITKGRKPEEQLFKAPLAADGIMRDVTLRRYFDKAKVKAGRPDLVFHALRATAIDTAITSGASLKDTMAYARHSDAKTSIEHYQKVHDSQQKKIAETVANKLLHPKRTREEIMTEMAEKEAELAQLKAELAQLDQNQDA</sequence>
<dbReference type="InterPro" id="IPR050090">
    <property type="entry name" value="Tyrosine_recombinase_XerCD"/>
</dbReference>
<proteinExistence type="inferred from homology"/>
<dbReference type="InterPro" id="IPR002104">
    <property type="entry name" value="Integrase_catalytic"/>
</dbReference>
<dbReference type="Gene3D" id="1.10.150.130">
    <property type="match status" value="1"/>
</dbReference>
<organism evidence="6 7">
    <name type="scientific">Bifidobacterium pseudolongum subsp. pseudolongum</name>
    <dbReference type="NCBI Taxonomy" id="31954"/>
    <lineage>
        <taxon>Bacteria</taxon>
        <taxon>Bacillati</taxon>
        <taxon>Actinomycetota</taxon>
        <taxon>Actinomycetes</taxon>
        <taxon>Bifidobacteriales</taxon>
        <taxon>Bifidobacteriaceae</taxon>
        <taxon>Bifidobacterium</taxon>
    </lineage>
</organism>
<dbReference type="InterPro" id="IPR010998">
    <property type="entry name" value="Integrase_recombinase_N"/>
</dbReference>
<dbReference type="RefSeq" id="WP_130013611.1">
    <property type="nucleotide sequence ID" value="NZ_RYUN01000013.1"/>
</dbReference>
<evidence type="ECO:0000313" key="6">
    <source>
        <dbReference type="EMBL" id="RYQ19004.1"/>
    </source>
</evidence>
<dbReference type="GO" id="GO:0003677">
    <property type="term" value="F:DNA binding"/>
    <property type="evidence" value="ECO:0007669"/>
    <property type="project" value="UniProtKB-KW"/>
</dbReference>
<reference evidence="6 7" key="1">
    <citation type="submission" date="2018-12" db="EMBL/GenBank/DDBJ databases">
        <title>Unveiling genomic diversity among members of the Bifidobacterium pseudolongum species, a widely distributed gut commensal of the animal kingdom.</title>
        <authorList>
            <person name="Lugli G.A."/>
            <person name="Duranti S."/>
            <person name="Albert K."/>
            <person name="Mancabelli L."/>
            <person name="Napoli S."/>
            <person name="Viappiani A."/>
            <person name="Anzalone R."/>
            <person name="Longhi G."/>
            <person name="Milani C."/>
            <person name="Turroni F."/>
            <person name="Alessandri G."/>
            <person name="Sela D.A."/>
            <person name="Van Sinderen D."/>
            <person name="Ventura M."/>
        </authorList>
    </citation>
    <scope>NUCLEOTIDE SEQUENCE [LARGE SCALE GENOMIC DNA]</scope>
    <source>
        <strain evidence="6 7">2054B</strain>
    </source>
</reference>
<dbReference type="EMBL" id="RYUN01000013">
    <property type="protein sequence ID" value="RYQ19004.1"/>
    <property type="molecule type" value="Genomic_DNA"/>
</dbReference>
<dbReference type="PROSITE" id="PS51898">
    <property type="entry name" value="TYR_RECOMBINASE"/>
    <property type="match status" value="1"/>
</dbReference>
<keyword evidence="3" id="KW-0233">DNA recombination</keyword>
<protein>
    <submittedName>
        <fullName evidence="6">Site-specific recombinase, phage integrase family</fullName>
    </submittedName>
</protein>
<dbReference type="GO" id="GO:0006310">
    <property type="term" value="P:DNA recombination"/>
    <property type="evidence" value="ECO:0007669"/>
    <property type="project" value="UniProtKB-KW"/>
</dbReference>
<dbReference type="InterPro" id="IPR011010">
    <property type="entry name" value="DNA_brk_join_enz"/>
</dbReference>
<feature type="domain" description="Tyr recombinase" evidence="5">
    <location>
        <begin position="192"/>
        <end position="382"/>
    </location>
</feature>
<dbReference type="Proteomes" id="UP000294221">
    <property type="component" value="Unassembled WGS sequence"/>
</dbReference>
<comment type="similarity">
    <text evidence="1">Belongs to the 'phage' integrase family.</text>
</comment>
<keyword evidence="4" id="KW-0175">Coiled coil</keyword>
<name>A0A4Q5A542_9BIFI</name>
<comment type="caution">
    <text evidence="6">The sequence shown here is derived from an EMBL/GenBank/DDBJ whole genome shotgun (WGS) entry which is preliminary data.</text>
</comment>
<feature type="coiled-coil region" evidence="4">
    <location>
        <begin position="395"/>
        <end position="422"/>
    </location>
</feature>
<dbReference type="PANTHER" id="PTHR30349:SF64">
    <property type="entry name" value="PROPHAGE INTEGRASE INTD-RELATED"/>
    <property type="match status" value="1"/>
</dbReference>
<dbReference type="AlphaFoldDB" id="A0A4Q5A542"/>
<evidence type="ECO:0000256" key="3">
    <source>
        <dbReference type="ARBA" id="ARBA00023172"/>
    </source>
</evidence>
<keyword evidence="2" id="KW-0238">DNA-binding</keyword>
<dbReference type="PANTHER" id="PTHR30349">
    <property type="entry name" value="PHAGE INTEGRASE-RELATED"/>
    <property type="match status" value="1"/>
</dbReference>
<evidence type="ECO:0000313" key="7">
    <source>
        <dbReference type="Proteomes" id="UP000294221"/>
    </source>
</evidence>
<dbReference type="GO" id="GO:0015074">
    <property type="term" value="P:DNA integration"/>
    <property type="evidence" value="ECO:0007669"/>
    <property type="project" value="InterPro"/>
</dbReference>
<gene>
    <name evidence="6" type="ORF">PG2054B_1542</name>
</gene>
<dbReference type="InterPro" id="IPR013762">
    <property type="entry name" value="Integrase-like_cat_sf"/>
</dbReference>